<dbReference type="AlphaFoldDB" id="A0A226EE47"/>
<comment type="caution">
    <text evidence="1">The sequence shown here is derived from an EMBL/GenBank/DDBJ whole genome shotgun (WGS) entry which is preliminary data.</text>
</comment>
<proteinExistence type="predicted"/>
<protein>
    <submittedName>
        <fullName evidence="1">Uncharacterized protein</fullName>
    </submittedName>
</protein>
<dbReference type="EMBL" id="LNIX01000004">
    <property type="protein sequence ID" value="OXA55518.1"/>
    <property type="molecule type" value="Genomic_DNA"/>
</dbReference>
<accession>A0A226EE47</accession>
<name>A0A226EE47_FOLCA</name>
<reference evidence="1 2" key="1">
    <citation type="submission" date="2015-12" db="EMBL/GenBank/DDBJ databases">
        <title>The genome of Folsomia candida.</title>
        <authorList>
            <person name="Faddeeva A."/>
            <person name="Derks M.F."/>
            <person name="Anvar Y."/>
            <person name="Smit S."/>
            <person name="Van Straalen N."/>
            <person name="Roelofs D."/>
        </authorList>
    </citation>
    <scope>NUCLEOTIDE SEQUENCE [LARGE SCALE GENOMIC DNA]</scope>
    <source>
        <strain evidence="1 2">VU population</strain>
        <tissue evidence="1">Whole body</tissue>
    </source>
</reference>
<evidence type="ECO:0000313" key="2">
    <source>
        <dbReference type="Proteomes" id="UP000198287"/>
    </source>
</evidence>
<keyword evidence="2" id="KW-1185">Reference proteome</keyword>
<evidence type="ECO:0000313" key="1">
    <source>
        <dbReference type="EMBL" id="OXA55518.1"/>
    </source>
</evidence>
<dbReference type="Proteomes" id="UP000198287">
    <property type="component" value="Unassembled WGS sequence"/>
</dbReference>
<gene>
    <name evidence="1" type="ORF">Fcan01_08931</name>
</gene>
<sequence>MIYLRVFCSEENVDKDKMTEWDNCWLVDGGLVAGGKWRYFHEGKVSGGGGGEMKILGMELVRLEADVPLSPHPKSNLPPWRRIQEGINRLKNPGNIEGNFVSLFFYA</sequence>
<organism evidence="1 2">
    <name type="scientific">Folsomia candida</name>
    <name type="common">Springtail</name>
    <dbReference type="NCBI Taxonomy" id="158441"/>
    <lineage>
        <taxon>Eukaryota</taxon>
        <taxon>Metazoa</taxon>
        <taxon>Ecdysozoa</taxon>
        <taxon>Arthropoda</taxon>
        <taxon>Hexapoda</taxon>
        <taxon>Collembola</taxon>
        <taxon>Entomobryomorpha</taxon>
        <taxon>Isotomoidea</taxon>
        <taxon>Isotomidae</taxon>
        <taxon>Proisotominae</taxon>
        <taxon>Folsomia</taxon>
    </lineage>
</organism>